<accession>A0A5C3NIP0</accession>
<dbReference type="STRING" id="5364.A0A5C3NIP0"/>
<protein>
    <recommendedName>
        <fullName evidence="1">BTB domain-containing protein</fullName>
    </recommendedName>
</protein>
<evidence type="ECO:0000313" key="3">
    <source>
        <dbReference type="Proteomes" id="UP000305948"/>
    </source>
</evidence>
<evidence type="ECO:0000313" key="2">
    <source>
        <dbReference type="EMBL" id="TFK53461.1"/>
    </source>
</evidence>
<evidence type="ECO:0000259" key="1">
    <source>
        <dbReference type="PROSITE" id="PS50097"/>
    </source>
</evidence>
<reference evidence="2 3" key="1">
    <citation type="journal article" date="2019" name="Nat. Ecol. Evol.">
        <title>Megaphylogeny resolves global patterns of mushroom evolution.</title>
        <authorList>
            <person name="Varga T."/>
            <person name="Krizsan K."/>
            <person name="Foldi C."/>
            <person name="Dima B."/>
            <person name="Sanchez-Garcia M."/>
            <person name="Sanchez-Ramirez S."/>
            <person name="Szollosi G.J."/>
            <person name="Szarkandi J.G."/>
            <person name="Papp V."/>
            <person name="Albert L."/>
            <person name="Andreopoulos W."/>
            <person name="Angelini C."/>
            <person name="Antonin V."/>
            <person name="Barry K.W."/>
            <person name="Bougher N.L."/>
            <person name="Buchanan P."/>
            <person name="Buyck B."/>
            <person name="Bense V."/>
            <person name="Catcheside P."/>
            <person name="Chovatia M."/>
            <person name="Cooper J."/>
            <person name="Damon W."/>
            <person name="Desjardin D."/>
            <person name="Finy P."/>
            <person name="Geml J."/>
            <person name="Haridas S."/>
            <person name="Hughes K."/>
            <person name="Justo A."/>
            <person name="Karasinski D."/>
            <person name="Kautmanova I."/>
            <person name="Kiss B."/>
            <person name="Kocsube S."/>
            <person name="Kotiranta H."/>
            <person name="LaButti K.M."/>
            <person name="Lechner B.E."/>
            <person name="Liimatainen K."/>
            <person name="Lipzen A."/>
            <person name="Lukacs Z."/>
            <person name="Mihaltcheva S."/>
            <person name="Morgado L.N."/>
            <person name="Niskanen T."/>
            <person name="Noordeloos M.E."/>
            <person name="Ohm R.A."/>
            <person name="Ortiz-Santana B."/>
            <person name="Ovrebo C."/>
            <person name="Racz N."/>
            <person name="Riley R."/>
            <person name="Savchenko A."/>
            <person name="Shiryaev A."/>
            <person name="Soop K."/>
            <person name="Spirin V."/>
            <person name="Szebenyi C."/>
            <person name="Tomsovsky M."/>
            <person name="Tulloss R.E."/>
            <person name="Uehling J."/>
            <person name="Grigoriev I.V."/>
            <person name="Vagvolgyi C."/>
            <person name="Papp T."/>
            <person name="Martin F.M."/>
            <person name="Miettinen O."/>
            <person name="Hibbett D.S."/>
            <person name="Nagy L.G."/>
        </authorList>
    </citation>
    <scope>NUCLEOTIDE SEQUENCE [LARGE SCALE GENOMIC DNA]</scope>
    <source>
        <strain evidence="2 3">OMC1185</strain>
    </source>
</reference>
<gene>
    <name evidence="2" type="ORF">OE88DRAFT_1252867</name>
</gene>
<dbReference type="Proteomes" id="UP000305948">
    <property type="component" value="Unassembled WGS sequence"/>
</dbReference>
<organism evidence="2 3">
    <name type="scientific">Heliocybe sulcata</name>
    <dbReference type="NCBI Taxonomy" id="5364"/>
    <lineage>
        <taxon>Eukaryota</taxon>
        <taxon>Fungi</taxon>
        <taxon>Dikarya</taxon>
        <taxon>Basidiomycota</taxon>
        <taxon>Agaricomycotina</taxon>
        <taxon>Agaricomycetes</taxon>
        <taxon>Gloeophyllales</taxon>
        <taxon>Gloeophyllaceae</taxon>
        <taxon>Heliocybe</taxon>
    </lineage>
</organism>
<dbReference type="PROSITE" id="PS50097">
    <property type="entry name" value="BTB"/>
    <property type="match status" value="1"/>
</dbReference>
<dbReference type="InterPro" id="IPR011333">
    <property type="entry name" value="SKP1/BTB/POZ_sf"/>
</dbReference>
<dbReference type="Pfam" id="PF00651">
    <property type="entry name" value="BTB"/>
    <property type="match status" value="1"/>
</dbReference>
<dbReference type="InterPro" id="IPR000210">
    <property type="entry name" value="BTB/POZ_dom"/>
</dbReference>
<keyword evidence="3" id="KW-1185">Reference proteome</keyword>
<dbReference type="AlphaFoldDB" id="A0A5C3NIP0"/>
<dbReference type="SMART" id="SM00225">
    <property type="entry name" value="BTB"/>
    <property type="match status" value="1"/>
</dbReference>
<dbReference type="OrthoDB" id="6359816at2759"/>
<name>A0A5C3NIP0_9AGAM</name>
<dbReference type="CDD" id="cd18186">
    <property type="entry name" value="BTB_POZ_ZBTB_KLHL-like"/>
    <property type="match status" value="1"/>
</dbReference>
<dbReference type="SUPFAM" id="SSF54695">
    <property type="entry name" value="POZ domain"/>
    <property type="match status" value="1"/>
</dbReference>
<sequence length="334" mass="38198">MDPCVDGTPAEAGSPFNKPTADIIVRSSDNVLFRVHKIILSMASDVFESAFSFPQPENVQNIEDNVMPVDEDSRVIWLLLRYCYPGSFPPPTTLDDLHAVLRAARKYQMDMVVESLKDALVADKHLVRDPLRVFAIAYDQGLQEQVRISARATLRLSMSELYRTRTRELSLVPADVFQRLLEYHDDCGRAASQLLPSPNAIPWLSWSHETMYCFFCCTNDKCYGLLFSGYFSNGHDVYAKEWWVDFMKKSCDLLRERPWGALVMESALQETCARKAKECWYCSFAAVRDLGRFSGKFAVRIEEVVTSVGGSTERRRNCRSDFIHWQVPFGIKVE</sequence>
<dbReference type="EMBL" id="ML213507">
    <property type="protein sequence ID" value="TFK53461.1"/>
    <property type="molecule type" value="Genomic_DNA"/>
</dbReference>
<proteinExistence type="predicted"/>
<feature type="domain" description="BTB" evidence="1">
    <location>
        <begin position="21"/>
        <end position="92"/>
    </location>
</feature>
<dbReference type="Gene3D" id="3.30.710.10">
    <property type="entry name" value="Potassium Channel Kv1.1, Chain A"/>
    <property type="match status" value="1"/>
</dbReference>